<accession>A0A9P1N6Y9</accession>
<dbReference type="InterPro" id="IPR021987">
    <property type="entry name" value="SLED"/>
</dbReference>
<feature type="compositionally biased region" description="Pro residues" evidence="1">
    <location>
        <begin position="757"/>
        <end position="771"/>
    </location>
</feature>
<comment type="caution">
    <text evidence="3">The sequence shown here is derived from an EMBL/GenBank/DDBJ whole genome shotgun (WGS) entry which is preliminary data.</text>
</comment>
<dbReference type="SUPFAM" id="SSF63748">
    <property type="entry name" value="Tudor/PWWP/MBT"/>
    <property type="match status" value="1"/>
</dbReference>
<reference evidence="3" key="1">
    <citation type="submission" date="2022-11" db="EMBL/GenBank/DDBJ databases">
        <authorList>
            <person name="Kikuchi T."/>
        </authorList>
    </citation>
    <scope>NUCLEOTIDE SEQUENCE</scope>
    <source>
        <strain evidence="3">PS1010</strain>
    </source>
</reference>
<keyword evidence="4" id="KW-1185">Reference proteome</keyword>
<dbReference type="Pfam" id="PF12140">
    <property type="entry name" value="SLED"/>
    <property type="match status" value="1"/>
</dbReference>
<dbReference type="Proteomes" id="UP001152747">
    <property type="component" value="Unassembled WGS sequence"/>
</dbReference>
<evidence type="ECO:0000259" key="2">
    <source>
        <dbReference type="Pfam" id="PF12140"/>
    </source>
</evidence>
<feature type="compositionally biased region" description="Low complexity" evidence="1">
    <location>
        <begin position="855"/>
        <end position="872"/>
    </location>
</feature>
<dbReference type="SUPFAM" id="SSF47769">
    <property type="entry name" value="SAM/Pointed domain"/>
    <property type="match status" value="1"/>
</dbReference>
<dbReference type="Gene3D" id="3.90.1150.190">
    <property type="entry name" value="SLED domain"/>
    <property type="match status" value="1"/>
</dbReference>
<dbReference type="Gene3D" id="2.30.30.140">
    <property type="match status" value="2"/>
</dbReference>
<evidence type="ECO:0000256" key="1">
    <source>
        <dbReference type="SAM" id="MobiDB-lite"/>
    </source>
</evidence>
<sequence>MCKNDEIENVEQNSLENQDALKWMQFLENRVGGLLPCVNDALFPDHKTAQKSLLEFLCPVDTVLLIDVDGISKFVRVLCVFGVRLKVIAISNNSNEKAFWTNPSAIIDSKSILDSALRRAHLKKEDKENVYDVETYAKHKNEMHQKLFEFIKVGDFLEMQSKKFPEFVFFSEVLANHGGMLEVSYGDTERVHIHMFDPLIHHIGWALEQDSDLRIDDQDVRYSEYCKSLDFEEVKENAVPAVIFKNNIVKRHNLEVGAMLAVAMPDFTEFFYAHINYILNPHFFTVSIGDGVNVKMSNHPFHIQSSQIFPCGYLESIGIRLKQAHHIGNNKRINNWFGYREVFGRKKKENFVEVENCGAVQKFEDVEELGTNICTMRYVEYLCVIGGKMLLFAAEILRNDRNMVWIRPHFTNKLMIMHFTDPRLFPCGYSYKFKVPIFFEPDAQLKLDNDFDRVTHEITGISNGKDVFLPAHVDKAHFVPRLFVHSKCDVGPFLDQKLVKALPNFYEKGSQKEVLKEIYKCIMICATGQKRHAVHQMFQNSLEDSKPNFISPLIITKYRRNVNDNSQVLRAATCDNAEKMPAFIKALLRMVGACPYLLSFEETDECPFKCQDTRNSYVEQKRKLKNKIAARKVFIAKRRMKRMLAAKKEREMKETKSGEKSDALPKIGEKRKSPESIDEVFQDHSRSLIKRMEEAANAKLLLTPLPPTNISMKTTPPSTNSTPNRKPTSSSSSLPGPSSSGPSTSNPHTLHATPKLPSQPMPYSKPLPLFHPSPSSHGRVFPQAPFHHLPPNAQIPRISPPHHPLPPPNILDPRAMVMANPMQQAQIYLAYQQYQNMYQMAAAQQHFQQHQQQAAKHAAAAAAKQQKQQQQKSPATGIFGPTLSTPIVNLPGPSTSGSGPSVGSVLNGTTGSGTKSDPIITPKPNKAIVSQWTNEQLSDYLRTNLLNLGSDAIKILRDHKISGAIVLQLSLDNCNQLMGHKGELLYRFIQWVNAE</sequence>
<feature type="region of interest" description="Disordered" evidence="1">
    <location>
        <begin position="701"/>
        <end position="788"/>
    </location>
</feature>
<feature type="region of interest" description="Disordered" evidence="1">
    <location>
        <begin position="855"/>
        <end position="880"/>
    </location>
</feature>
<dbReference type="InterPro" id="IPR013761">
    <property type="entry name" value="SAM/pointed_sf"/>
</dbReference>
<feature type="region of interest" description="Disordered" evidence="1">
    <location>
        <begin position="646"/>
        <end position="680"/>
    </location>
</feature>
<dbReference type="InterPro" id="IPR038348">
    <property type="entry name" value="SLED_sf"/>
</dbReference>
<name>A0A9P1N6Y9_9PELO</name>
<feature type="compositionally biased region" description="Low complexity" evidence="1">
    <location>
        <begin position="714"/>
        <end position="747"/>
    </location>
</feature>
<evidence type="ECO:0000313" key="4">
    <source>
        <dbReference type="Proteomes" id="UP001152747"/>
    </source>
</evidence>
<dbReference type="AlphaFoldDB" id="A0A9P1N6Y9"/>
<gene>
    <name evidence="3" type="ORF">CAMP_LOCUS16065</name>
</gene>
<proteinExistence type="predicted"/>
<protein>
    <recommendedName>
        <fullName evidence="2">SLED domain-containing protein</fullName>
    </recommendedName>
</protein>
<feature type="domain" description="SLED" evidence="2">
    <location>
        <begin position="481"/>
        <end position="599"/>
    </location>
</feature>
<dbReference type="OrthoDB" id="5912862at2759"/>
<evidence type="ECO:0000313" key="3">
    <source>
        <dbReference type="EMBL" id="CAI5453428.1"/>
    </source>
</evidence>
<dbReference type="EMBL" id="CANHGI010000005">
    <property type="protein sequence ID" value="CAI5453428.1"/>
    <property type="molecule type" value="Genomic_DNA"/>
</dbReference>
<organism evidence="3 4">
    <name type="scientific">Caenorhabditis angaria</name>
    <dbReference type="NCBI Taxonomy" id="860376"/>
    <lineage>
        <taxon>Eukaryota</taxon>
        <taxon>Metazoa</taxon>
        <taxon>Ecdysozoa</taxon>
        <taxon>Nematoda</taxon>
        <taxon>Chromadorea</taxon>
        <taxon>Rhabditida</taxon>
        <taxon>Rhabditina</taxon>
        <taxon>Rhabditomorpha</taxon>
        <taxon>Rhabditoidea</taxon>
        <taxon>Rhabditidae</taxon>
        <taxon>Peloderinae</taxon>
        <taxon>Caenorhabditis</taxon>
    </lineage>
</organism>